<dbReference type="AlphaFoldDB" id="A0A3M8BWH5"/>
<accession>A0A3M8BWH5</accession>
<proteinExistence type="predicted"/>
<dbReference type="OrthoDB" id="2471269at2"/>
<dbReference type="RefSeq" id="WP_122911042.1">
    <property type="nucleotide sequence ID" value="NZ_CBCSBE010000017.1"/>
</dbReference>
<evidence type="ECO:0000313" key="2">
    <source>
        <dbReference type="Proteomes" id="UP000282028"/>
    </source>
</evidence>
<organism evidence="1 2">
    <name type="scientific">Brevibacillus invocatus</name>
    <dbReference type="NCBI Taxonomy" id="173959"/>
    <lineage>
        <taxon>Bacteria</taxon>
        <taxon>Bacillati</taxon>
        <taxon>Bacillota</taxon>
        <taxon>Bacilli</taxon>
        <taxon>Bacillales</taxon>
        <taxon>Paenibacillaceae</taxon>
        <taxon>Brevibacillus</taxon>
    </lineage>
</organism>
<dbReference type="EMBL" id="RHHR01000049">
    <property type="protein sequence ID" value="RNB67802.1"/>
    <property type="molecule type" value="Genomic_DNA"/>
</dbReference>
<sequence>MSFEDKLRSYLGETVEVITGYQVTTGVLIRVTDSTATILASAAPGYGSDQQVTFQQDRITYVRIV</sequence>
<protein>
    <recommendedName>
        <fullName evidence="3">DUF2642 domain-containing protein</fullName>
    </recommendedName>
</protein>
<dbReference type="Proteomes" id="UP000282028">
    <property type="component" value="Unassembled WGS sequence"/>
</dbReference>
<comment type="caution">
    <text evidence="1">The sequence shown here is derived from an EMBL/GenBank/DDBJ whole genome shotgun (WGS) entry which is preliminary data.</text>
</comment>
<evidence type="ECO:0000313" key="1">
    <source>
        <dbReference type="EMBL" id="RNB67802.1"/>
    </source>
</evidence>
<evidence type="ECO:0008006" key="3">
    <source>
        <dbReference type="Google" id="ProtNLM"/>
    </source>
</evidence>
<reference evidence="1 2" key="1">
    <citation type="submission" date="2018-10" db="EMBL/GenBank/DDBJ databases">
        <title>Phylogenomics of Brevibacillus.</title>
        <authorList>
            <person name="Dunlap C."/>
        </authorList>
    </citation>
    <scope>NUCLEOTIDE SEQUENCE [LARGE SCALE GENOMIC DNA]</scope>
    <source>
        <strain evidence="1 2">JCM 12215</strain>
    </source>
</reference>
<keyword evidence="2" id="KW-1185">Reference proteome</keyword>
<gene>
    <name evidence="1" type="ORF">EDM52_21815</name>
</gene>
<name>A0A3M8BWH5_9BACL</name>